<feature type="coiled-coil region" evidence="1">
    <location>
        <begin position="51"/>
        <end position="78"/>
    </location>
</feature>
<evidence type="ECO:0000313" key="3">
    <source>
        <dbReference type="Proteomes" id="UP000095282"/>
    </source>
</evidence>
<dbReference type="WBParaSite" id="Csp11.Scaffold629.g15811.t1">
    <property type="protein sequence ID" value="Csp11.Scaffold629.g15811.t1"/>
    <property type="gene ID" value="Csp11.Scaffold629.g15811"/>
</dbReference>
<dbReference type="Proteomes" id="UP000095282">
    <property type="component" value="Unplaced"/>
</dbReference>
<dbReference type="AlphaFoldDB" id="A0A1I7U838"/>
<evidence type="ECO:0000256" key="2">
    <source>
        <dbReference type="SAM" id="MobiDB-lite"/>
    </source>
</evidence>
<name>A0A1I7U838_9PELO</name>
<accession>A0A1I7U838</accession>
<proteinExistence type="predicted"/>
<feature type="region of interest" description="Disordered" evidence="2">
    <location>
        <begin position="1"/>
        <end position="22"/>
    </location>
</feature>
<organism evidence="3 4">
    <name type="scientific">Caenorhabditis tropicalis</name>
    <dbReference type="NCBI Taxonomy" id="1561998"/>
    <lineage>
        <taxon>Eukaryota</taxon>
        <taxon>Metazoa</taxon>
        <taxon>Ecdysozoa</taxon>
        <taxon>Nematoda</taxon>
        <taxon>Chromadorea</taxon>
        <taxon>Rhabditida</taxon>
        <taxon>Rhabditina</taxon>
        <taxon>Rhabditomorpha</taxon>
        <taxon>Rhabditoidea</taxon>
        <taxon>Rhabditidae</taxon>
        <taxon>Peloderinae</taxon>
        <taxon>Caenorhabditis</taxon>
    </lineage>
</organism>
<sequence length="86" mass="10552">MQVSEPTNNQQTSSNSDTMSDTYQEYLTNKLLREDSQIRAQRYPESFERMSEFERMTKEEHERRIVELERQKEHEIEEIKKKPKRN</sequence>
<evidence type="ECO:0000313" key="4">
    <source>
        <dbReference type="WBParaSite" id="Csp11.Scaffold629.g15811.t1"/>
    </source>
</evidence>
<reference evidence="4" key="1">
    <citation type="submission" date="2016-11" db="UniProtKB">
        <authorList>
            <consortium name="WormBaseParasite"/>
        </authorList>
    </citation>
    <scope>IDENTIFICATION</scope>
</reference>
<keyword evidence="1" id="KW-0175">Coiled coil</keyword>
<protein>
    <submittedName>
        <fullName evidence="4">Uncharacterized protein</fullName>
    </submittedName>
</protein>
<evidence type="ECO:0000256" key="1">
    <source>
        <dbReference type="SAM" id="Coils"/>
    </source>
</evidence>
<keyword evidence="3" id="KW-1185">Reference proteome</keyword>